<protein>
    <recommendedName>
        <fullName evidence="7">Clp R domain-containing protein</fullName>
    </recommendedName>
</protein>
<evidence type="ECO:0000259" key="7">
    <source>
        <dbReference type="PROSITE" id="PS51903"/>
    </source>
</evidence>
<dbReference type="InterPro" id="IPR058954">
    <property type="entry name" value="AAA_lid_SMAX1"/>
</dbReference>
<comment type="similarity">
    <text evidence="1">Belongs to the ClpA/ClpB family.</text>
</comment>
<comment type="caution">
    <text evidence="8">The sequence shown here is derived from an EMBL/GenBank/DDBJ whole genome shotgun (WGS) entry which is preliminary data.</text>
</comment>
<dbReference type="Pfam" id="PF07724">
    <property type="entry name" value="AAA_2"/>
    <property type="match status" value="1"/>
</dbReference>
<dbReference type="InterPro" id="IPR004176">
    <property type="entry name" value="Clp_R_N"/>
</dbReference>
<keyword evidence="4" id="KW-0804">Transcription</keyword>
<dbReference type="GO" id="GO:0016887">
    <property type="term" value="F:ATP hydrolysis activity"/>
    <property type="evidence" value="ECO:0007669"/>
    <property type="project" value="InterPro"/>
</dbReference>
<evidence type="ECO:0000256" key="5">
    <source>
        <dbReference type="PROSITE-ProRule" id="PRU01251"/>
    </source>
</evidence>
<dbReference type="InterPro" id="IPR036628">
    <property type="entry name" value="Clp_N_dom_sf"/>
</dbReference>
<feature type="domain" description="Clp R" evidence="7">
    <location>
        <begin position="8"/>
        <end position="195"/>
    </location>
</feature>
<evidence type="ECO:0000313" key="8">
    <source>
        <dbReference type="EMBL" id="KAK7311210.1"/>
    </source>
</evidence>
<evidence type="ECO:0000256" key="1">
    <source>
        <dbReference type="ARBA" id="ARBA00008675"/>
    </source>
</evidence>
<dbReference type="Pfam" id="PF26587">
    <property type="entry name" value="AAA_lid_SMAX1"/>
    <property type="match status" value="1"/>
</dbReference>
<sequence>MPTPVGAARQCLTPEAARALDEAVAVARRRGHAQTTSLHAVSALLSLPSSSILREACSRARNSAYSPRLQFKALDLCLSVSLDRAPSSHNHLSSDHDPPVSNSLMAAIKRSQANQRRHPDNFHFFHNHQSQNQQHQQLQQQQQQQQQPFSVSSVKVELQHLILSILDDPVVSRVFAEAGFRSSDIKLAILRPLPHLLRSRGPPIFLYNLSEPPRRFPFFSGFEDGGVGGGDGDSENFRRIGEVLIRSRGRNPVLLGACASDALGRFVEAVEKRREGVLPLELSGLRVVCIGKEVESGDVEGLGKRVEEIGRVAEQCVGSPGVVVSFGDLNGLVGDEGVRCVVGELGKLLQVHYDKFWLMGSASSYDSYLKFLGRFPSIEKDWDLQLLPITSVRPSELYQRPRSSLMDSFVPFGGFFSSQSDLKSALNGSFYCAPHCPQYGEKCEHEVLAASKERLSASAADACQSNLPSWMQIAEFGTAKGLNVKTKDNGVLLDGSESGLLHKNLDKIPQHLHQRVPDANTCPTIMGFHCGSDKQKEDADNCSSKVTDKSPTECINLNSHAPIGVQMMSATQSSSPFPAVFNAKPEKYTSKLAEMFQKVEDHESGDLRSCNMSNSSVCDGSQMSPTSVTSVTTDLGLGICTSPTSNRSKKTTFQHTMEPPKEIPSRFSSTFKFTDGDILKHPSQSSSCLSFDYCGQVDARNPKILFEALSKEVSWQDEALRAIVNTIVCSPTRRVKRHAASQPGVIWMNFMGPDRLAKKKIAVSLAELLYGSRESFIFVDLSSEEMKGCNVKFRGKTTLDFVVGECSRKPLSVVFLESVDKADIVAQRSLSQAIKTGKISDSHGREVSVNNAMFVFSFSDCQNGLISTREPSNYSEERIMRAKEGGIKLKVEHVIGDIGSQSISVVNNSIDVIPNLIFLNKRKLIGDNEFHDPHLLSDTAKRAHTTSNWLLDLNLPAEENEQKQTDDGNSEHVSTENQNSWLQDLCDLVDETVVFKPYNFDALADKVLKVIRINFNKILGSECALQIQKQVMDQLLAAQYVSDRDTEVENWVEQVLCGGFTEIQRRYNLTANSIVKLATCPEQAPGVPLPPRIILD</sequence>
<dbReference type="Gene3D" id="1.10.1780.10">
    <property type="entry name" value="Clp, N-terminal domain"/>
    <property type="match status" value="1"/>
</dbReference>
<evidence type="ECO:0000313" key="9">
    <source>
        <dbReference type="Proteomes" id="UP001359559"/>
    </source>
</evidence>
<evidence type="ECO:0000256" key="4">
    <source>
        <dbReference type="ARBA" id="ARBA00023163"/>
    </source>
</evidence>
<name>A0AAN9PT63_CLITE</name>
<feature type="region of interest" description="Disordered" evidence="6">
    <location>
        <begin position="120"/>
        <end position="146"/>
    </location>
</feature>
<accession>A0AAN9PT63</accession>
<keyword evidence="9" id="KW-1185">Reference proteome</keyword>
<dbReference type="InterPro" id="IPR051650">
    <property type="entry name" value="SL_signaling_regulator"/>
</dbReference>
<dbReference type="InterPro" id="IPR058680">
    <property type="entry name" value="NBD_SMAX1-like"/>
</dbReference>
<dbReference type="GO" id="GO:0005524">
    <property type="term" value="F:ATP binding"/>
    <property type="evidence" value="ECO:0007669"/>
    <property type="project" value="InterPro"/>
</dbReference>
<dbReference type="InterPro" id="IPR003959">
    <property type="entry name" value="ATPase_AAA_core"/>
</dbReference>
<organism evidence="8 9">
    <name type="scientific">Clitoria ternatea</name>
    <name type="common">Butterfly pea</name>
    <dbReference type="NCBI Taxonomy" id="43366"/>
    <lineage>
        <taxon>Eukaryota</taxon>
        <taxon>Viridiplantae</taxon>
        <taxon>Streptophyta</taxon>
        <taxon>Embryophyta</taxon>
        <taxon>Tracheophyta</taxon>
        <taxon>Spermatophyta</taxon>
        <taxon>Magnoliopsida</taxon>
        <taxon>eudicotyledons</taxon>
        <taxon>Gunneridae</taxon>
        <taxon>Pentapetalae</taxon>
        <taxon>rosids</taxon>
        <taxon>fabids</taxon>
        <taxon>Fabales</taxon>
        <taxon>Fabaceae</taxon>
        <taxon>Papilionoideae</taxon>
        <taxon>50 kb inversion clade</taxon>
        <taxon>NPAAA clade</taxon>
        <taxon>indigoferoid/millettioid clade</taxon>
        <taxon>Phaseoleae</taxon>
        <taxon>Clitoria</taxon>
    </lineage>
</organism>
<dbReference type="Proteomes" id="UP001359559">
    <property type="component" value="Unassembled WGS sequence"/>
</dbReference>
<dbReference type="PROSITE" id="PS51903">
    <property type="entry name" value="CLP_R"/>
    <property type="match status" value="1"/>
</dbReference>
<dbReference type="Pfam" id="PF23569">
    <property type="entry name" value="NBD_SMAX1"/>
    <property type="match status" value="1"/>
</dbReference>
<keyword evidence="2 5" id="KW-0677">Repeat</keyword>
<evidence type="ECO:0000256" key="3">
    <source>
        <dbReference type="ARBA" id="ARBA00023015"/>
    </source>
</evidence>
<dbReference type="SUPFAM" id="SSF52540">
    <property type="entry name" value="P-loop containing nucleoside triphosphate hydrolases"/>
    <property type="match status" value="1"/>
</dbReference>
<dbReference type="EMBL" id="JAYKXN010000002">
    <property type="protein sequence ID" value="KAK7311210.1"/>
    <property type="molecule type" value="Genomic_DNA"/>
</dbReference>
<feature type="compositionally biased region" description="Low complexity" evidence="6">
    <location>
        <begin position="124"/>
        <end position="146"/>
    </location>
</feature>
<reference evidence="8 9" key="1">
    <citation type="submission" date="2024-01" db="EMBL/GenBank/DDBJ databases">
        <title>The genomes of 5 underutilized Papilionoideae crops provide insights into root nodulation and disease resistance.</title>
        <authorList>
            <person name="Yuan L."/>
        </authorList>
    </citation>
    <scope>NUCLEOTIDE SEQUENCE [LARGE SCALE GENOMIC DNA]</scope>
    <source>
        <strain evidence="8">LY-2023</strain>
        <tissue evidence="8">Leaf</tissue>
    </source>
</reference>
<dbReference type="Gene3D" id="3.40.50.300">
    <property type="entry name" value="P-loop containing nucleotide triphosphate hydrolases"/>
    <property type="match status" value="1"/>
</dbReference>
<keyword evidence="3" id="KW-0805">Transcription regulation</keyword>
<dbReference type="AlphaFoldDB" id="A0AAN9PT63"/>
<dbReference type="PANTHER" id="PTHR43572:SF49">
    <property type="entry name" value="PROTEIN SMAX1-LIKE 8"/>
    <property type="match status" value="1"/>
</dbReference>
<dbReference type="PANTHER" id="PTHR43572">
    <property type="entry name" value="CHAPERONE PROTEIN CLPD, CHLOROPLASTIC"/>
    <property type="match status" value="1"/>
</dbReference>
<evidence type="ECO:0000256" key="6">
    <source>
        <dbReference type="SAM" id="MobiDB-lite"/>
    </source>
</evidence>
<dbReference type="InterPro" id="IPR027417">
    <property type="entry name" value="P-loop_NTPase"/>
</dbReference>
<gene>
    <name evidence="8" type="ORF">RJT34_09196</name>
</gene>
<proteinExistence type="inferred from homology"/>
<evidence type="ECO:0000256" key="2">
    <source>
        <dbReference type="ARBA" id="ARBA00022737"/>
    </source>
</evidence>